<evidence type="ECO:0000313" key="2">
    <source>
        <dbReference type="Proteomes" id="UP000318102"/>
    </source>
</evidence>
<protein>
    <submittedName>
        <fullName evidence="1">Uncharacterized protein</fullName>
    </submittedName>
</protein>
<organism evidence="1 2">
    <name type="scientific">Paenibacillus agilis</name>
    <dbReference type="NCBI Taxonomy" id="3020863"/>
    <lineage>
        <taxon>Bacteria</taxon>
        <taxon>Bacillati</taxon>
        <taxon>Bacillota</taxon>
        <taxon>Bacilli</taxon>
        <taxon>Bacillales</taxon>
        <taxon>Paenibacillaceae</taxon>
        <taxon>Paenibacillus</taxon>
    </lineage>
</organism>
<dbReference type="RefSeq" id="WP_144994842.1">
    <property type="nucleotide sequence ID" value="NZ_VNJK01000006.1"/>
</dbReference>
<proteinExistence type="predicted"/>
<evidence type="ECO:0000313" key="1">
    <source>
        <dbReference type="EMBL" id="TVX86053.1"/>
    </source>
</evidence>
<sequence length="90" mass="10272">MQNKVMEIVKRICDTQSNCKGLSNNQQNISELLALKGINESEINVYEMPINWGNQALICYEVKATNEHRELFAGIGNDGIFYFEDGEQEE</sequence>
<accession>A0A559IF04</accession>
<reference evidence="1 2" key="1">
    <citation type="submission" date="2019-07" db="EMBL/GenBank/DDBJ databases">
        <authorList>
            <person name="Kim J."/>
        </authorList>
    </citation>
    <scope>NUCLEOTIDE SEQUENCE [LARGE SCALE GENOMIC DNA]</scope>
    <source>
        <strain evidence="1 2">N4</strain>
    </source>
</reference>
<name>A0A559IF04_9BACL</name>
<dbReference type="AlphaFoldDB" id="A0A559IF04"/>
<dbReference type="Proteomes" id="UP000318102">
    <property type="component" value="Unassembled WGS sequence"/>
</dbReference>
<comment type="caution">
    <text evidence="1">The sequence shown here is derived from an EMBL/GenBank/DDBJ whole genome shotgun (WGS) entry which is preliminary data.</text>
</comment>
<dbReference type="EMBL" id="VNJK01000006">
    <property type="protein sequence ID" value="TVX86053.1"/>
    <property type="molecule type" value="Genomic_DNA"/>
</dbReference>
<dbReference type="OrthoDB" id="10003217at2"/>
<keyword evidence="2" id="KW-1185">Reference proteome</keyword>
<gene>
    <name evidence="1" type="ORF">FPZ44_24230</name>
</gene>